<accession>A0A4P8PTJ8</accession>
<feature type="region of interest" description="Disordered" evidence="1">
    <location>
        <begin position="70"/>
        <end position="91"/>
    </location>
</feature>
<dbReference type="Proteomes" id="UP000324825">
    <property type="component" value="Segment"/>
</dbReference>
<organism evidence="2">
    <name type="scientific">Blackfly microvirus SF02</name>
    <dbReference type="NCBI Taxonomy" id="2576452"/>
    <lineage>
        <taxon>Viruses</taxon>
        <taxon>Monodnaviria</taxon>
        <taxon>Sangervirae</taxon>
        <taxon>Phixviricota</taxon>
        <taxon>Malgrandaviricetes</taxon>
        <taxon>Petitvirales</taxon>
        <taxon>Microviridae</taxon>
        <taxon>Microvirus</taxon>
    </lineage>
</organism>
<sequence>MPVAIGLIASAIIGGGMSAYSANEQENAMTAAANRQNDFQQRNSNTAYQRATEDMKAAGLNPMLAYSQGGASTPSGALAGTTDPLGGSGHEIAQLPEKLAGLQNTSANTAKAKAETGGIEAGVYKTLADTRLTNANAAQQEWINKNDLGLKTRGLKWGTTSTEIKAKEDEARRSAQVEPWKRDVRGPNYYDTQVDQARADVADTGLDIALKATHMPGASAQAQVDQSWYGQNVRPYLPDLSSLLNSAGSAAEAIAPGRGRLPASEAHKFYRGRRVSP</sequence>
<name>A0A4P8PTJ8_9VIRU</name>
<reference evidence="2" key="1">
    <citation type="submission" date="2018-12" db="EMBL/GenBank/DDBJ databases">
        <title>Singled stranded DNA viruses identified in blackflies (Austrosimulium ungulatum) sampled in New Zealand.</title>
        <authorList>
            <person name="Kraberger S."/>
            <person name="Fontenele R.S."/>
            <person name="Schmidlin K."/>
            <person name="Walters M."/>
            <person name="Varsani A."/>
        </authorList>
    </citation>
    <scope>NUCLEOTIDE SEQUENCE [LARGE SCALE GENOMIC DNA]</scope>
    <source>
        <strain evidence="2">080</strain>
    </source>
</reference>
<dbReference type="EMBL" id="MK249165">
    <property type="protein sequence ID" value="QCQ84774.1"/>
    <property type="molecule type" value="Genomic_DNA"/>
</dbReference>
<proteinExistence type="predicted"/>
<evidence type="ECO:0000313" key="2">
    <source>
        <dbReference type="EMBL" id="QCQ84774.1"/>
    </source>
</evidence>
<feature type="region of interest" description="Disordered" evidence="1">
    <location>
        <begin position="257"/>
        <end position="277"/>
    </location>
</feature>
<evidence type="ECO:0000256" key="1">
    <source>
        <dbReference type="SAM" id="MobiDB-lite"/>
    </source>
</evidence>
<protein>
    <submittedName>
        <fullName evidence="2">DNA pilot protein</fullName>
    </submittedName>
</protein>